<dbReference type="InterPro" id="IPR001461">
    <property type="entry name" value="Aspartic_peptidase_A1"/>
</dbReference>
<keyword evidence="6" id="KW-1185">Reference proteome</keyword>
<dbReference type="GeneID" id="38780001"/>
<dbReference type="InterPro" id="IPR021109">
    <property type="entry name" value="Peptidase_aspartic_dom_sf"/>
</dbReference>
<reference evidence="5 6" key="1">
    <citation type="journal article" date="2018" name="Sci. Rep.">
        <title>Genome sequence of the cauliflower mushroom Sparassis crispa (Hanabiratake) and its association with beneficial usage.</title>
        <authorList>
            <person name="Kiyama R."/>
            <person name="Furutani Y."/>
            <person name="Kawaguchi K."/>
            <person name="Nakanishi T."/>
        </authorList>
    </citation>
    <scope>NUCLEOTIDE SEQUENCE [LARGE SCALE GENOMIC DNA]</scope>
</reference>
<dbReference type="InParanoid" id="A0A401GMW0"/>
<feature type="domain" description="Peptidase A1" evidence="4">
    <location>
        <begin position="56"/>
        <end position="383"/>
    </location>
</feature>
<dbReference type="PANTHER" id="PTHR47966">
    <property type="entry name" value="BETA-SITE APP-CLEAVING ENZYME, ISOFORM A-RELATED"/>
    <property type="match status" value="1"/>
</dbReference>
<keyword evidence="5" id="KW-0378">Hydrolase</keyword>
<keyword evidence="2" id="KW-1133">Transmembrane helix</keyword>
<sequence length="519" mass="54842">MRPVSVPILLSLVALPAELVGAIRLDLHGSPARSFHSKRGSITGSSTVGDASNFQYTVDITLGGAQFTAQMDTGSSDLWVAGSVPNAQDTGKTVQVTYAGDTVDGPVQLANLEFLGYSVPNQAYINQPTSGSFPQGTGRIGLGPTSGSQVLSGVGNSSGDPALERIFQQNTSTSNYLSFVLGRVGNPGEDVTGQLTIGETLPEYSNVTSQPKLDVSILSSDNSPNQHWQTLLDANGIIGPTGRSVNVETAVSGTSNKNQLTVVFDTGYSLPQVPAAVAEAFYSSVPNSKLVNEPQYGTIWQMPCDYEVNVTFKFGGLGYPVNPVDTVMDLNATDSSGNKICYGAFQPISSSAQSSTYDMIFGTAFLRNVYVLVNFGDYVDGDTSNRAAPYLQLISTSNDTAQIHQDFVSLRGAAAWTPTYNGTQSSSSNSNTSSVTSWVKSHLGLVIGLSAGVGLILLGIILACCTRGRRRRGSAPMGFMSGGQRYQPLHDPAPPQAYDLHLMNQGGAHGYGNPWDSHY</sequence>
<evidence type="ECO:0000256" key="2">
    <source>
        <dbReference type="SAM" id="Phobius"/>
    </source>
</evidence>
<accession>A0A401GMW0</accession>
<dbReference type="Pfam" id="PF00026">
    <property type="entry name" value="Asp"/>
    <property type="match status" value="1"/>
</dbReference>
<keyword evidence="2" id="KW-0812">Transmembrane</keyword>
<evidence type="ECO:0000259" key="4">
    <source>
        <dbReference type="PROSITE" id="PS51767"/>
    </source>
</evidence>
<comment type="similarity">
    <text evidence="1">Belongs to the peptidase A1 family.</text>
</comment>
<dbReference type="SUPFAM" id="SSF50630">
    <property type="entry name" value="Acid proteases"/>
    <property type="match status" value="1"/>
</dbReference>
<evidence type="ECO:0000256" key="3">
    <source>
        <dbReference type="SAM" id="SignalP"/>
    </source>
</evidence>
<dbReference type="STRING" id="139825.A0A401GMW0"/>
<protein>
    <submittedName>
        <fullName evidence="5">Acid protease</fullName>
    </submittedName>
</protein>
<dbReference type="AlphaFoldDB" id="A0A401GMW0"/>
<feature type="chain" id="PRO_5019024268" evidence="3">
    <location>
        <begin position="23"/>
        <end position="519"/>
    </location>
</feature>
<feature type="transmembrane region" description="Helical" evidence="2">
    <location>
        <begin position="443"/>
        <end position="465"/>
    </location>
</feature>
<dbReference type="GO" id="GO:0006508">
    <property type="term" value="P:proteolysis"/>
    <property type="evidence" value="ECO:0007669"/>
    <property type="project" value="UniProtKB-KW"/>
</dbReference>
<comment type="caution">
    <text evidence="5">The sequence shown here is derived from an EMBL/GenBank/DDBJ whole genome shotgun (WGS) entry which is preliminary data.</text>
</comment>
<dbReference type="PANTHER" id="PTHR47966:SF6">
    <property type="entry name" value="PEPTIDASE A1 DOMAIN-CONTAINING PROTEIN"/>
    <property type="match status" value="1"/>
</dbReference>
<dbReference type="OrthoDB" id="15189at2759"/>
<dbReference type="PRINTS" id="PR00792">
    <property type="entry name" value="PEPSIN"/>
</dbReference>
<dbReference type="GO" id="GO:0004190">
    <property type="term" value="F:aspartic-type endopeptidase activity"/>
    <property type="evidence" value="ECO:0007669"/>
    <property type="project" value="InterPro"/>
</dbReference>
<keyword evidence="2" id="KW-0472">Membrane</keyword>
<organism evidence="5 6">
    <name type="scientific">Sparassis crispa</name>
    <dbReference type="NCBI Taxonomy" id="139825"/>
    <lineage>
        <taxon>Eukaryota</taxon>
        <taxon>Fungi</taxon>
        <taxon>Dikarya</taxon>
        <taxon>Basidiomycota</taxon>
        <taxon>Agaricomycotina</taxon>
        <taxon>Agaricomycetes</taxon>
        <taxon>Polyporales</taxon>
        <taxon>Sparassidaceae</taxon>
        <taxon>Sparassis</taxon>
    </lineage>
</organism>
<feature type="signal peptide" evidence="3">
    <location>
        <begin position="1"/>
        <end position="22"/>
    </location>
</feature>
<dbReference type="RefSeq" id="XP_027613997.1">
    <property type="nucleotide sequence ID" value="XM_027758196.1"/>
</dbReference>
<evidence type="ECO:0000256" key="1">
    <source>
        <dbReference type="ARBA" id="ARBA00007447"/>
    </source>
</evidence>
<proteinExistence type="inferred from homology"/>
<keyword evidence="5" id="KW-0645">Protease</keyword>
<dbReference type="CDD" id="cd05471">
    <property type="entry name" value="pepsin_like"/>
    <property type="match status" value="1"/>
</dbReference>
<dbReference type="Gene3D" id="2.40.70.10">
    <property type="entry name" value="Acid Proteases"/>
    <property type="match status" value="2"/>
</dbReference>
<gene>
    <name evidence="5" type="ORF">SCP_0501300</name>
</gene>
<keyword evidence="3" id="KW-0732">Signal</keyword>
<name>A0A401GMW0_9APHY</name>
<dbReference type="InterPro" id="IPR034164">
    <property type="entry name" value="Pepsin-like_dom"/>
</dbReference>
<evidence type="ECO:0000313" key="6">
    <source>
        <dbReference type="Proteomes" id="UP000287166"/>
    </source>
</evidence>
<dbReference type="Proteomes" id="UP000287166">
    <property type="component" value="Unassembled WGS sequence"/>
</dbReference>
<dbReference type="InterPro" id="IPR033121">
    <property type="entry name" value="PEPTIDASE_A1"/>
</dbReference>
<evidence type="ECO:0000313" key="5">
    <source>
        <dbReference type="EMBL" id="GBE83084.1"/>
    </source>
</evidence>
<dbReference type="EMBL" id="BFAD01000005">
    <property type="protein sequence ID" value="GBE83084.1"/>
    <property type="molecule type" value="Genomic_DNA"/>
</dbReference>
<dbReference type="PROSITE" id="PS51767">
    <property type="entry name" value="PEPTIDASE_A1"/>
    <property type="match status" value="1"/>
</dbReference>